<accession>A0ACC5QZJ9</accession>
<proteinExistence type="predicted"/>
<sequence>MQTRKATSFSYLDQWRRWAPLAVLIALCILIGLFNPNFLSTGNFIRLLNSAAIPVVLCMGATFIILMGSIDLSVEGIVALTAVIASLLVANDITAYKLGLFAVPVAMAIGGLMGLVNGVVHVKLKTPSFMTTLGIGFAGLGIATAILGGLTVRIADPTFRYLSLGRVFGIPMAVWIALAAFLVALTIQQRTRIGAWIYAIGTDEVTARFAGIPVEKTRILVFALAGLFYGLGGVLAAAQFGQGHALIAQGRLFTTITAVVVGGTALSGGVGSVVNSIIGVFIVVVLANGMVLMGIEPYVQQGVQGLLIIAAVALALDRSRLSVVK</sequence>
<evidence type="ECO:0000313" key="1">
    <source>
        <dbReference type="EMBL" id="MBK1865834.1"/>
    </source>
</evidence>
<dbReference type="Proteomes" id="UP000616151">
    <property type="component" value="Unassembled WGS sequence"/>
</dbReference>
<name>A0ACC5QZJ9_9HYPH</name>
<organism evidence="1 2">
    <name type="scientific">Taklimakanibacter albus</name>
    <dbReference type="NCBI Taxonomy" id="2800327"/>
    <lineage>
        <taxon>Bacteria</taxon>
        <taxon>Pseudomonadati</taxon>
        <taxon>Pseudomonadota</taxon>
        <taxon>Alphaproteobacteria</taxon>
        <taxon>Hyphomicrobiales</taxon>
        <taxon>Aestuariivirgaceae</taxon>
        <taxon>Taklimakanibacter</taxon>
    </lineage>
</organism>
<gene>
    <name evidence="1" type="ORF">JHL16_05685</name>
</gene>
<evidence type="ECO:0000313" key="2">
    <source>
        <dbReference type="Proteomes" id="UP000616151"/>
    </source>
</evidence>
<comment type="caution">
    <text evidence="1">The sequence shown here is derived from an EMBL/GenBank/DDBJ whole genome shotgun (WGS) entry which is preliminary data.</text>
</comment>
<dbReference type="EMBL" id="JAENHL010000006">
    <property type="protein sequence ID" value="MBK1865834.1"/>
    <property type="molecule type" value="Genomic_DNA"/>
</dbReference>
<keyword evidence="2" id="KW-1185">Reference proteome</keyword>
<reference evidence="1" key="1">
    <citation type="submission" date="2021-01" db="EMBL/GenBank/DDBJ databases">
        <authorList>
            <person name="Sun Q."/>
        </authorList>
    </citation>
    <scope>NUCLEOTIDE SEQUENCE</scope>
    <source>
        <strain evidence="1">YIM B02566</strain>
    </source>
</reference>
<protein>
    <submittedName>
        <fullName evidence="1">ABC transporter permease</fullName>
    </submittedName>
</protein>